<keyword evidence="11" id="KW-0999">Mitochondrion inner membrane</keyword>
<dbReference type="InterPro" id="IPR013785">
    <property type="entry name" value="Aldolase_TIM"/>
</dbReference>
<dbReference type="GO" id="GO:0006207">
    <property type="term" value="P:'de novo' pyrimidine nucleobase biosynthetic process"/>
    <property type="evidence" value="ECO:0007669"/>
    <property type="project" value="InterPro"/>
</dbReference>
<sequence>MPIGIASPMRRAMLARINSRCMRRGISSEGKPGPLPTEVPWTARSRRPTRPFTRSLLTVTALLGGAAFGVYCMDSRAGVHRYLFAPALQIFTDPETASKWAITILEHGMAPRDCGVDDDVLATELFGQSLTNPIGIAAGFDKQAQAIDGLFDLGFGMVEVGSVTPEPQPGNPSPRAFRLPLDSAMINRYGFNSDGLAVVHDRLTARLENWVKRVLAAGRALVCDIGTENMNQDPTRLARAQLFANYPGADVALLDEFGVPRSLKEDRLLAINLGKNKTSPEDSVADYVEGVKQLGPFADMVVINVSSPNTPGLRRLQRRSVLEDLLKDVSKARDTIVGAPNQRTRLPLLVKVSPDLSDTELQDISDAVENTGIDGIIVSNTTVTRPPGMLSHQYVNEVGGLSGPPVKPLALHALSVIHARNQGKIPLIGCGGISSGADALEFAKAGASAVQLYTALAYQGAGLPRRIKDELTDLLKAEGKTWKQVVGSSSALHIEPYAPDLAKGVHLIPGAQDAFDRSVVSLRNEIEHLRHAHDPDAYQHTERRRAVPFQVDPQDHQYIQLLDRVHRVLDHDPHFEVHQLHPLGLPQPESSVPENALATAAESNLTQGEVLHQAVQEATHVPVPIVNEPTSSTNQSSNSQTTLTKSGLRLTQDKAFAEKLAAESFRETDRHRVI</sequence>
<dbReference type="GO" id="GO:0106430">
    <property type="term" value="F:dihydroorotate dehydrogenase (quinone) activity"/>
    <property type="evidence" value="ECO:0007669"/>
    <property type="project" value="UniProtKB-EC"/>
</dbReference>
<dbReference type="NCBIfam" id="TIGR01036">
    <property type="entry name" value="pyrD_sub2"/>
    <property type="match status" value="1"/>
</dbReference>
<dbReference type="AlphaFoldDB" id="A0AAF0FD54"/>
<dbReference type="InterPro" id="IPR001295">
    <property type="entry name" value="Dihydroorotate_DH_CS"/>
</dbReference>
<evidence type="ECO:0000256" key="2">
    <source>
        <dbReference type="ARBA" id="ARBA00005161"/>
    </source>
</evidence>
<comment type="pathway">
    <text evidence="2 11">Pyrimidine metabolism; UMP biosynthesis via de novo pathway; orotate from (S)-dihydroorotate (quinone route): step 1/1.</text>
</comment>
<evidence type="ECO:0000256" key="4">
    <source>
        <dbReference type="ARBA" id="ARBA00012791"/>
    </source>
</evidence>
<comment type="catalytic activity">
    <reaction evidence="10 11">
        <text>(S)-dihydroorotate + a quinone = orotate + a quinol</text>
        <dbReference type="Rhea" id="RHEA:30187"/>
        <dbReference type="ChEBI" id="CHEBI:24646"/>
        <dbReference type="ChEBI" id="CHEBI:30839"/>
        <dbReference type="ChEBI" id="CHEBI:30864"/>
        <dbReference type="ChEBI" id="CHEBI:132124"/>
        <dbReference type="EC" id="1.3.5.2"/>
    </reaction>
</comment>
<dbReference type="CDD" id="cd04738">
    <property type="entry name" value="DHOD_2_like"/>
    <property type="match status" value="1"/>
</dbReference>
<feature type="domain" description="Dihydroorotate dehydrogenase catalytic" evidence="13">
    <location>
        <begin position="121"/>
        <end position="475"/>
    </location>
</feature>
<dbReference type="InterPro" id="IPR050074">
    <property type="entry name" value="DHO_dehydrogenase"/>
</dbReference>
<comment type="similarity">
    <text evidence="3 11">Belongs to the dihydroorotate dehydrogenase family. Type 2 subfamily.</text>
</comment>
<evidence type="ECO:0000256" key="3">
    <source>
        <dbReference type="ARBA" id="ARBA00005359"/>
    </source>
</evidence>
<keyword evidence="15" id="KW-1185">Reference proteome</keyword>
<evidence type="ECO:0000256" key="12">
    <source>
        <dbReference type="SAM" id="MobiDB-lite"/>
    </source>
</evidence>
<evidence type="ECO:0000256" key="1">
    <source>
        <dbReference type="ARBA" id="ARBA00004370"/>
    </source>
</evidence>
<dbReference type="InterPro" id="IPR005720">
    <property type="entry name" value="Dihydroorotate_DH_cat"/>
</dbReference>
<comment type="subcellular location">
    <subcellularLocation>
        <location evidence="1">Membrane</location>
    </subcellularLocation>
    <subcellularLocation>
        <location evidence="11">Mitochondrion inner membrane</location>
        <topology evidence="11">Single-pass membrane protein</topology>
    </subcellularLocation>
</comment>
<dbReference type="EMBL" id="CP118379">
    <property type="protein sequence ID" value="WFD44589.1"/>
    <property type="molecule type" value="Genomic_DNA"/>
</dbReference>
<organism evidence="14 15">
    <name type="scientific">Malassezia psittaci</name>
    <dbReference type="NCBI Taxonomy" id="1821823"/>
    <lineage>
        <taxon>Eukaryota</taxon>
        <taxon>Fungi</taxon>
        <taxon>Dikarya</taxon>
        <taxon>Basidiomycota</taxon>
        <taxon>Ustilaginomycotina</taxon>
        <taxon>Malasseziomycetes</taxon>
        <taxon>Malasseziales</taxon>
        <taxon>Malasseziaceae</taxon>
        <taxon>Malassezia</taxon>
    </lineage>
</organism>
<evidence type="ECO:0000256" key="7">
    <source>
        <dbReference type="ARBA" id="ARBA00022643"/>
    </source>
</evidence>
<evidence type="ECO:0000259" key="13">
    <source>
        <dbReference type="Pfam" id="PF01180"/>
    </source>
</evidence>
<gene>
    <name evidence="14" type="ORF">MPSI1_003257</name>
</gene>
<evidence type="ECO:0000256" key="6">
    <source>
        <dbReference type="ARBA" id="ARBA00022630"/>
    </source>
</evidence>
<accession>A0AAF0FD54</accession>
<comment type="cofactor">
    <cofactor evidence="11">
        <name>FMN</name>
        <dbReference type="ChEBI" id="CHEBI:58210"/>
    </cofactor>
    <text evidence="11">Binds 1 FMN per subunit.</text>
</comment>
<feature type="region of interest" description="Disordered" evidence="12">
    <location>
        <begin position="626"/>
        <end position="646"/>
    </location>
</feature>
<keyword evidence="11" id="KW-0496">Mitochondrion</keyword>
<keyword evidence="6 11" id="KW-0285">Flavoprotein</keyword>
<dbReference type="PANTHER" id="PTHR48109">
    <property type="entry name" value="DIHYDROOROTATE DEHYDROGENASE (QUINONE), MITOCHONDRIAL-RELATED"/>
    <property type="match status" value="1"/>
</dbReference>
<feature type="compositionally biased region" description="Low complexity" evidence="12">
    <location>
        <begin position="630"/>
        <end position="644"/>
    </location>
</feature>
<evidence type="ECO:0000256" key="9">
    <source>
        <dbReference type="ARBA" id="ARBA00023136"/>
    </source>
</evidence>
<dbReference type="Pfam" id="PF01180">
    <property type="entry name" value="DHO_dh"/>
    <property type="match status" value="1"/>
</dbReference>
<evidence type="ECO:0000256" key="8">
    <source>
        <dbReference type="ARBA" id="ARBA00023002"/>
    </source>
</evidence>
<evidence type="ECO:0000256" key="5">
    <source>
        <dbReference type="ARBA" id="ARBA00017599"/>
    </source>
</evidence>
<dbReference type="InterPro" id="IPR005719">
    <property type="entry name" value="Dihydroorotate_DH_2"/>
</dbReference>
<dbReference type="GO" id="GO:0009220">
    <property type="term" value="P:pyrimidine ribonucleotide biosynthetic process"/>
    <property type="evidence" value="ECO:0007669"/>
    <property type="project" value="TreeGrafter"/>
</dbReference>
<keyword evidence="9" id="KW-0472">Membrane</keyword>
<dbReference type="SUPFAM" id="SSF51395">
    <property type="entry name" value="FMN-linked oxidoreductases"/>
    <property type="match status" value="1"/>
</dbReference>
<evidence type="ECO:0000313" key="14">
    <source>
        <dbReference type="EMBL" id="WFD44589.1"/>
    </source>
</evidence>
<keyword evidence="7 11" id="KW-0288">FMN</keyword>
<evidence type="ECO:0000313" key="15">
    <source>
        <dbReference type="Proteomes" id="UP001214628"/>
    </source>
</evidence>
<dbReference type="Proteomes" id="UP001214628">
    <property type="component" value="Chromosome 5"/>
</dbReference>
<evidence type="ECO:0000256" key="11">
    <source>
        <dbReference type="RuleBase" id="RU361255"/>
    </source>
</evidence>
<dbReference type="EC" id="1.3.5.2" evidence="4 11"/>
<keyword evidence="8 11" id="KW-0560">Oxidoreductase</keyword>
<dbReference type="PANTHER" id="PTHR48109:SF4">
    <property type="entry name" value="DIHYDROOROTATE DEHYDROGENASE (QUINONE), MITOCHONDRIAL"/>
    <property type="match status" value="1"/>
</dbReference>
<dbReference type="PROSITE" id="PS00911">
    <property type="entry name" value="DHODEHASE_1"/>
    <property type="match status" value="1"/>
</dbReference>
<evidence type="ECO:0000256" key="10">
    <source>
        <dbReference type="ARBA" id="ARBA00048639"/>
    </source>
</evidence>
<reference evidence="14" key="1">
    <citation type="submission" date="2023-02" db="EMBL/GenBank/DDBJ databases">
        <title>Mating type loci evolution in Malassezia.</title>
        <authorList>
            <person name="Coelho M.A."/>
        </authorList>
    </citation>
    <scope>NUCLEOTIDE SEQUENCE</scope>
    <source>
        <strain evidence="14">CBS 14136</strain>
    </source>
</reference>
<dbReference type="Gene3D" id="3.20.20.70">
    <property type="entry name" value="Aldolase class I"/>
    <property type="match status" value="1"/>
</dbReference>
<proteinExistence type="inferred from homology"/>
<protein>
    <recommendedName>
        <fullName evidence="5 11">Dihydroorotate dehydrogenase (quinone), mitochondrial</fullName>
        <shortName evidence="11">DHOdehase</shortName>
        <ecNumber evidence="4 11">1.3.5.2</ecNumber>
    </recommendedName>
</protein>
<dbReference type="PROSITE" id="PS00912">
    <property type="entry name" value="DHODEHASE_2"/>
    <property type="match status" value="1"/>
</dbReference>
<dbReference type="GO" id="GO:0005743">
    <property type="term" value="C:mitochondrial inner membrane"/>
    <property type="evidence" value="ECO:0007669"/>
    <property type="project" value="UniProtKB-SubCell"/>
</dbReference>
<name>A0AAF0FD54_9BASI</name>